<dbReference type="EMBL" id="RCMI01000496">
    <property type="protein sequence ID" value="KAG2907941.1"/>
    <property type="molecule type" value="Genomic_DNA"/>
</dbReference>
<dbReference type="Proteomes" id="UP000760860">
    <property type="component" value="Unassembled WGS sequence"/>
</dbReference>
<comment type="caution">
    <text evidence="8">The sequence shown here is derived from an EMBL/GenBank/DDBJ whole genome shotgun (WGS) entry which is preliminary data.</text>
</comment>
<evidence type="ECO:0000313" key="3">
    <source>
        <dbReference type="EMBL" id="KAG2864859.1"/>
    </source>
</evidence>
<evidence type="ECO:0000313" key="4">
    <source>
        <dbReference type="EMBL" id="KAG2907941.1"/>
    </source>
</evidence>
<sequence length="228" mass="25722">MDPARSLGAQQRQRLMDYVQTASTCDALYQRENAALQAQVHDLSELLAAFDLCEVEDAHLEAVRDRAFSRDVAPDAELLQVYRVERQLQQATLLNELDDELPQQPSAANDRERVGGAPQQVESSSSAESCDSGSLQLRVEILEREMANLHLRHDLLLGTNMRLKHPAAVEEFANHSDGTARTIKEQQQRITELEKALATESAKNAEQEQQNCRYHDVEKVLNEFSQSR</sequence>
<gene>
    <name evidence="8" type="ORF">PC110_g9240</name>
    <name evidence="3" type="ORF">PC113_g4208</name>
    <name evidence="4" type="ORF">PC115_g13702</name>
    <name evidence="5" type="ORF">PC117_g13714</name>
    <name evidence="6" type="ORF">PC118_g14984</name>
    <name evidence="7" type="ORF">PC129_g11296</name>
</gene>
<dbReference type="EMBL" id="RCML01000564">
    <property type="protein sequence ID" value="KAG2973688.1"/>
    <property type="molecule type" value="Genomic_DNA"/>
</dbReference>
<keyword evidence="1" id="KW-0175">Coiled coil</keyword>
<dbReference type="VEuPathDB" id="FungiDB:PC110_g9240"/>
<feature type="region of interest" description="Disordered" evidence="2">
    <location>
        <begin position="100"/>
        <end position="129"/>
    </location>
</feature>
<dbReference type="Proteomes" id="UP000251314">
    <property type="component" value="Unassembled WGS sequence"/>
</dbReference>
<evidence type="ECO:0000256" key="2">
    <source>
        <dbReference type="SAM" id="MobiDB-lite"/>
    </source>
</evidence>
<dbReference type="EMBL" id="RCMG01000070">
    <property type="protein sequence ID" value="KAG2864859.1"/>
    <property type="molecule type" value="Genomic_DNA"/>
</dbReference>
<reference evidence="3" key="2">
    <citation type="submission" date="2018-10" db="EMBL/GenBank/DDBJ databases">
        <title>Effector identification in a new, highly contiguous assembly of the strawberry crown rot pathogen Phytophthora cactorum.</title>
        <authorList>
            <person name="Armitage A.D."/>
            <person name="Nellist C.F."/>
            <person name="Bates H."/>
            <person name="Vickerstaff R.J."/>
            <person name="Harrison R.J."/>
        </authorList>
    </citation>
    <scope>NUCLEOTIDE SEQUENCE</scope>
    <source>
        <strain evidence="3">15-7</strain>
        <strain evidence="4">4032</strain>
        <strain evidence="5">4040</strain>
        <strain evidence="6">P415</strain>
        <strain evidence="7">P421</strain>
    </source>
</reference>
<evidence type="ECO:0000313" key="7">
    <source>
        <dbReference type="EMBL" id="KAG3217878.1"/>
    </source>
</evidence>
<protein>
    <submittedName>
        <fullName evidence="8">Uncharacterized protein</fullName>
    </submittedName>
</protein>
<dbReference type="AlphaFoldDB" id="A0A329SEK3"/>
<evidence type="ECO:0000313" key="5">
    <source>
        <dbReference type="EMBL" id="KAG2930483.1"/>
    </source>
</evidence>
<dbReference type="Proteomes" id="UP000697107">
    <property type="component" value="Unassembled WGS sequence"/>
</dbReference>
<evidence type="ECO:0000256" key="1">
    <source>
        <dbReference type="SAM" id="Coils"/>
    </source>
</evidence>
<evidence type="ECO:0000313" key="9">
    <source>
        <dbReference type="Proteomes" id="UP000251314"/>
    </source>
</evidence>
<dbReference type="Proteomes" id="UP000736787">
    <property type="component" value="Unassembled WGS sequence"/>
</dbReference>
<reference evidence="8 9" key="1">
    <citation type="submission" date="2018-01" db="EMBL/GenBank/DDBJ databases">
        <title>Draft genome of the strawberry crown rot pathogen Phytophthora cactorum.</title>
        <authorList>
            <person name="Armitage A.D."/>
            <person name="Lysoe E."/>
            <person name="Nellist C.F."/>
            <person name="Harrison R.J."/>
            <person name="Brurberg M.B."/>
        </authorList>
    </citation>
    <scope>NUCLEOTIDE SEQUENCE [LARGE SCALE GENOMIC DNA]</scope>
    <source>
        <strain evidence="8 9">10300</strain>
    </source>
</reference>
<dbReference type="OrthoDB" id="104246at2759"/>
<dbReference type="EMBL" id="RCMK01000409">
    <property type="protein sequence ID" value="KAG2930483.1"/>
    <property type="molecule type" value="Genomic_DNA"/>
</dbReference>
<dbReference type="Proteomes" id="UP000735874">
    <property type="component" value="Unassembled WGS sequence"/>
</dbReference>
<dbReference type="EMBL" id="RCMV01000394">
    <property type="protein sequence ID" value="KAG3217878.1"/>
    <property type="molecule type" value="Genomic_DNA"/>
</dbReference>
<accession>A0A329SEK3</accession>
<feature type="coiled-coil region" evidence="1">
    <location>
        <begin position="183"/>
        <end position="210"/>
    </location>
</feature>
<dbReference type="Proteomes" id="UP000774804">
    <property type="component" value="Unassembled WGS sequence"/>
</dbReference>
<organism evidence="8 9">
    <name type="scientific">Phytophthora cactorum</name>
    <dbReference type="NCBI Taxonomy" id="29920"/>
    <lineage>
        <taxon>Eukaryota</taxon>
        <taxon>Sar</taxon>
        <taxon>Stramenopiles</taxon>
        <taxon>Oomycota</taxon>
        <taxon>Peronosporomycetes</taxon>
        <taxon>Peronosporales</taxon>
        <taxon>Peronosporaceae</taxon>
        <taxon>Phytophthora</taxon>
    </lineage>
</organism>
<keyword evidence="9" id="KW-1185">Reference proteome</keyword>
<evidence type="ECO:0000313" key="6">
    <source>
        <dbReference type="EMBL" id="KAG2973688.1"/>
    </source>
</evidence>
<dbReference type="EMBL" id="MJFZ01000200">
    <property type="protein sequence ID" value="RAW34446.1"/>
    <property type="molecule type" value="Genomic_DNA"/>
</dbReference>
<proteinExistence type="predicted"/>
<name>A0A329SEK3_9STRA</name>
<evidence type="ECO:0000313" key="8">
    <source>
        <dbReference type="EMBL" id="RAW34446.1"/>
    </source>
</evidence>